<gene>
    <name evidence="1" type="ORF">PENTCL1PPCAC_22700</name>
</gene>
<evidence type="ECO:0000313" key="1">
    <source>
        <dbReference type="EMBL" id="GMT00527.1"/>
    </source>
</evidence>
<dbReference type="Proteomes" id="UP001432027">
    <property type="component" value="Unassembled WGS sequence"/>
</dbReference>
<name>A0AAV5U1Z5_9BILA</name>
<sequence>MWTVPPALVFDGLQMGIRSSIANEKALTTGKYTFREYPLPYLGKLPERTAMLLFLDAKAEMPRITWPSTVSTVLKEAINERKQVRPEYKAFLKMIFANSPLPLIFQVLGSVEIEEIIDRLIGSSLVWKDEELALQRAFPILYSSLRPLITNDEYLECVRKVLEYVLNQSDSLLREYPHIEEYYGPPRESKLECFPLWPLERGITTYTKDKKVEDQLECSEKVVGENRKLSPGPMLVMCPHRRPYGFRVLKTPESVRDVFQIILTRLGTHMPSTVIYDNTCRFAVYSLAREPNRFANVRFVVDGFHSFNHKSCSHALRLRSYESDPLWHL</sequence>
<dbReference type="AlphaFoldDB" id="A0AAV5U1Z5"/>
<protein>
    <submittedName>
        <fullName evidence="1">Uncharacterized protein</fullName>
    </submittedName>
</protein>
<reference evidence="1" key="1">
    <citation type="submission" date="2023-10" db="EMBL/GenBank/DDBJ databases">
        <title>Genome assembly of Pristionchus species.</title>
        <authorList>
            <person name="Yoshida K."/>
            <person name="Sommer R.J."/>
        </authorList>
    </citation>
    <scope>NUCLEOTIDE SEQUENCE</scope>
    <source>
        <strain evidence="1">RS0144</strain>
    </source>
</reference>
<organism evidence="1 2">
    <name type="scientific">Pristionchus entomophagus</name>
    <dbReference type="NCBI Taxonomy" id="358040"/>
    <lineage>
        <taxon>Eukaryota</taxon>
        <taxon>Metazoa</taxon>
        <taxon>Ecdysozoa</taxon>
        <taxon>Nematoda</taxon>
        <taxon>Chromadorea</taxon>
        <taxon>Rhabditida</taxon>
        <taxon>Rhabditina</taxon>
        <taxon>Diplogasteromorpha</taxon>
        <taxon>Diplogasteroidea</taxon>
        <taxon>Neodiplogasteridae</taxon>
        <taxon>Pristionchus</taxon>
    </lineage>
</organism>
<dbReference type="PANTHER" id="PTHR34305:SF1">
    <property type="entry name" value="SWIM-TYPE DOMAIN-CONTAINING PROTEIN"/>
    <property type="match status" value="1"/>
</dbReference>
<keyword evidence="2" id="KW-1185">Reference proteome</keyword>
<dbReference type="PANTHER" id="PTHR34305">
    <property type="entry name" value="EXPRESSED PROTEIN"/>
    <property type="match status" value="1"/>
</dbReference>
<evidence type="ECO:0000313" key="2">
    <source>
        <dbReference type="Proteomes" id="UP001432027"/>
    </source>
</evidence>
<comment type="caution">
    <text evidence="1">The sequence shown here is derived from an EMBL/GenBank/DDBJ whole genome shotgun (WGS) entry which is preliminary data.</text>
</comment>
<accession>A0AAV5U1Z5</accession>
<dbReference type="EMBL" id="BTSX01000005">
    <property type="protein sequence ID" value="GMT00527.1"/>
    <property type="molecule type" value="Genomic_DNA"/>
</dbReference>
<proteinExistence type="predicted"/>